<reference evidence="6 7" key="1">
    <citation type="journal article" date="2018" name="Nat. Ecol. Evol.">
        <title>Pezizomycetes genomes reveal the molecular basis of ectomycorrhizal truffle lifestyle.</title>
        <authorList>
            <person name="Murat C."/>
            <person name="Payen T."/>
            <person name="Noel B."/>
            <person name="Kuo A."/>
            <person name="Morin E."/>
            <person name="Chen J."/>
            <person name="Kohler A."/>
            <person name="Krizsan K."/>
            <person name="Balestrini R."/>
            <person name="Da Silva C."/>
            <person name="Montanini B."/>
            <person name="Hainaut M."/>
            <person name="Levati E."/>
            <person name="Barry K.W."/>
            <person name="Belfiori B."/>
            <person name="Cichocki N."/>
            <person name="Clum A."/>
            <person name="Dockter R.B."/>
            <person name="Fauchery L."/>
            <person name="Guy J."/>
            <person name="Iotti M."/>
            <person name="Le Tacon F."/>
            <person name="Lindquist E.A."/>
            <person name="Lipzen A."/>
            <person name="Malagnac F."/>
            <person name="Mello A."/>
            <person name="Molinier V."/>
            <person name="Miyauchi S."/>
            <person name="Poulain J."/>
            <person name="Riccioni C."/>
            <person name="Rubini A."/>
            <person name="Sitrit Y."/>
            <person name="Splivallo R."/>
            <person name="Traeger S."/>
            <person name="Wang M."/>
            <person name="Zifcakova L."/>
            <person name="Wipf D."/>
            <person name="Zambonelli A."/>
            <person name="Paolocci F."/>
            <person name="Nowrousian M."/>
            <person name="Ottonello S."/>
            <person name="Baldrian P."/>
            <person name="Spatafora J.W."/>
            <person name="Henrissat B."/>
            <person name="Nagy L.G."/>
            <person name="Aury J.M."/>
            <person name="Wincker P."/>
            <person name="Grigoriev I.V."/>
            <person name="Bonfante P."/>
            <person name="Martin F.M."/>
        </authorList>
    </citation>
    <scope>NUCLEOTIDE SEQUENCE [LARGE SCALE GENOMIC DNA]</scope>
    <source>
        <strain evidence="6 7">RN42</strain>
    </source>
</reference>
<keyword evidence="2 4" id="KW-0808">Transferase</keyword>
<proteinExistence type="inferred from homology"/>
<keyword evidence="3 4" id="KW-0418">Kinase</keyword>
<dbReference type="GO" id="GO:0005737">
    <property type="term" value="C:cytoplasm"/>
    <property type="evidence" value="ECO:0007669"/>
    <property type="project" value="TreeGrafter"/>
</dbReference>
<gene>
    <name evidence="6" type="ORF">BJ508DRAFT_220745</name>
</gene>
<dbReference type="AlphaFoldDB" id="A0A3N4IMW6"/>
<comment type="similarity">
    <text evidence="1 4">Belongs to the inositol phosphokinase (IPK) family.</text>
</comment>
<dbReference type="EC" id="2.7.-.-" evidence="4"/>
<evidence type="ECO:0000256" key="1">
    <source>
        <dbReference type="ARBA" id="ARBA00007374"/>
    </source>
</evidence>
<name>A0A3N4IMW6_ASCIM</name>
<evidence type="ECO:0000313" key="7">
    <source>
        <dbReference type="Proteomes" id="UP000275078"/>
    </source>
</evidence>
<evidence type="ECO:0000256" key="2">
    <source>
        <dbReference type="ARBA" id="ARBA00022679"/>
    </source>
</evidence>
<feature type="compositionally biased region" description="Acidic residues" evidence="5">
    <location>
        <begin position="268"/>
        <end position="284"/>
    </location>
</feature>
<dbReference type="Proteomes" id="UP000275078">
    <property type="component" value="Unassembled WGS sequence"/>
</dbReference>
<dbReference type="GO" id="GO:0000824">
    <property type="term" value="F:inositol-1,4,5,6-tetrakisphosphate 3-kinase activity"/>
    <property type="evidence" value="ECO:0007669"/>
    <property type="project" value="TreeGrafter"/>
</dbReference>
<evidence type="ECO:0000313" key="6">
    <source>
        <dbReference type="EMBL" id="RPA86757.1"/>
    </source>
</evidence>
<dbReference type="Pfam" id="PF03770">
    <property type="entry name" value="IPK"/>
    <property type="match status" value="1"/>
</dbReference>
<dbReference type="OrthoDB" id="338650at2759"/>
<dbReference type="PANTHER" id="PTHR12400">
    <property type="entry name" value="INOSITOL POLYPHOSPHATE KINASE"/>
    <property type="match status" value="1"/>
</dbReference>
<dbReference type="EMBL" id="ML119648">
    <property type="protein sequence ID" value="RPA86757.1"/>
    <property type="molecule type" value="Genomic_DNA"/>
</dbReference>
<dbReference type="GO" id="GO:0046854">
    <property type="term" value="P:phosphatidylinositol phosphate biosynthetic process"/>
    <property type="evidence" value="ECO:0007669"/>
    <property type="project" value="TreeGrafter"/>
</dbReference>
<accession>A0A3N4IMW6</accession>
<protein>
    <recommendedName>
        <fullName evidence="4">Kinase</fullName>
        <ecNumber evidence="4">2.7.-.-</ecNumber>
    </recommendedName>
</protein>
<dbReference type="InterPro" id="IPR038286">
    <property type="entry name" value="IPK_sf"/>
</dbReference>
<dbReference type="SUPFAM" id="SSF56104">
    <property type="entry name" value="SAICAR synthase-like"/>
    <property type="match status" value="1"/>
</dbReference>
<dbReference type="InterPro" id="IPR005522">
    <property type="entry name" value="IPK"/>
</dbReference>
<dbReference type="Gene3D" id="3.30.470.160">
    <property type="entry name" value="Inositol polyphosphate kinase"/>
    <property type="match status" value="1"/>
</dbReference>
<feature type="region of interest" description="Disordered" evidence="5">
    <location>
        <begin position="255"/>
        <end position="289"/>
    </location>
</feature>
<organism evidence="6 7">
    <name type="scientific">Ascobolus immersus RN42</name>
    <dbReference type="NCBI Taxonomy" id="1160509"/>
    <lineage>
        <taxon>Eukaryota</taxon>
        <taxon>Fungi</taxon>
        <taxon>Dikarya</taxon>
        <taxon>Ascomycota</taxon>
        <taxon>Pezizomycotina</taxon>
        <taxon>Pezizomycetes</taxon>
        <taxon>Pezizales</taxon>
        <taxon>Ascobolaceae</taxon>
        <taxon>Ascobolus</taxon>
    </lineage>
</organism>
<keyword evidence="7" id="KW-1185">Reference proteome</keyword>
<evidence type="ECO:0000256" key="3">
    <source>
        <dbReference type="ARBA" id="ARBA00022777"/>
    </source>
</evidence>
<dbReference type="GO" id="GO:0005634">
    <property type="term" value="C:nucleus"/>
    <property type="evidence" value="ECO:0007669"/>
    <property type="project" value="TreeGrafter"/>
</dbReference>
<dbReference type="GO" id="GO:0032958">
    <property type="term" value="P:inositol phosphate biosynthetic process"/>
    <property type="evidence" value="ECO:0007669"/>
    <property type="project" value="InterPro"/>
</dbReference>
<sequence length="337" mass="37078">MSIPANLTADSLTAFSNAAAGHDGVLSDPSGTLLIKPCTPRELAFYESLHLHPTLAPYVPAFLGTLAPSTPADIPPEAAAEATSLSEAVAAQPNHNRNLLIVLENLTAPFEHPTILDLKLGAQLWDDEASLEKRKRLDDVANATTSGSLGYRIAGMKVWDPITSSYKVYDKMYGRQFNESDIIKGVEDFFAGLGDETELKIKLAERFLSTASGVREVLEKEESRMYSASLLFVFEGGAKELREALEQEAILDEERRKKQEARRASGIDTDDEEVDDDEEEEDDDVPRKGVENCKLIDFAHASWTPGQGPDENLLRGVRNVEKLFGEFLEKQKAKLAA</sequence>
<evidence type="ECO:0000256" key="4">
    <source>
        <dbReference type="RuleBase" id="RU363090"/>
    </source>
</evidence>
<dbReference type="GO" id="GO:0008440">
    <property type="term" value="F:inositol-1,4,5-trisphosphate 3-kinase activity"/>
    <property type="evidence" value="ECO:0007669"/>
    <property type="project" value="TreeGrafter"/>
</dbReference>
<dbReference type="STRING" id="1160509.A0A3N4IMW6"/>
<dbReference type="PANTHER" id="PTHR12400:SF103">
    <property type="entry name" value="INOSITOL POLYPHOSPHATE MULTIKINASE"/>
    <property type="match status" value="1"/>
</dbReference>
<evidence type="ECO:0000256" key="5">
    <source>
        <dbReference type="SAM" id="MobiDB-lite"/>
    </source>
</evidence>
<feature type="compositionally biased region" description="Basic and acidic residues" evidence="5">
    <location>
        <begin position="255"/>
        <end position="265"/>
    </location>
</feature>